<gene>
    <name evidence="5" type="ORF">FB550_110231</name>
</gene>
<dbReference type="Proteomes" id="UP000319671">
    <property type="component" value="Unassembled WGS sequence"/>
</dbReference>
<dbReference type="InterPro" id="IPR048903">
    <property type="entry name" value="MdcG_N"/>
</dbReference>
<evidence type="ECO:0000313" key="6">
    <source>
        <dbReference type="Proteomes" id="UP000319671"/>
    </source>
</evidence>
<dbReference type="GO" id="GO:0016779">
    <property type="term" value="F:nucleotidyltransferase activity"/>
    <property type="evidence" value="ECO:0007669"/>
    <property type="project" value="UniProtKB-KW"/>
</dbReference>
<dbReference type="InterPro" id="IPR017557">
    <property type="entry name" value="Holo-ACP_synthase"/>
</dbReference>
<dbReference type="AlphaFoldDB" id="A0A561D2T8"/>
<comment type="caution">
    <text evidence="5">The sequence shown here is derived from an EMBL/GenBank/DDBJ whole genome shotgun (WGS) entry which is preliminary data.</text>
</comment>
<evidence type="ECO:0000259" key="4">
    <source>
        <dbReference type="Pfam" id="PF20866"/>
    </source>
</evidence>
<sequence length="217" mass="24996">MEIRTHDLIEISDLTLLKWKEGNDWAGPSLDRTPFVVVRRAERPNQDDIPVGIRGNIRNQRAAGFLHQNGIKNILSPYWLKEQKMWKRLNGERKQMPVIAVMDLVMEIMSDWRWGPTGSAGFEMATGYPALKVTSDLDLVIDAPQEFAFYKAKKLLQTLDTLSIRIDIQVETGNGAFLLREFIEQRTKTVVLRTKFGPKLVRNPWDFTLLSETILEQ</sequence>
<dbReference type="NCBIfam" id="TIGR03135">
    <property type="entry name" value="malonate_mdcG"/>
    <property type="match status" value="1"/>
</dbReference>
<feature type="domain" description="Phosphoribosyl-dephospho-CoA transferase MdcG C-terminal" evidence="3">
    <location>
        <begin position="102"/>
        <end position="204"/>
    </location>
</feature>
<dbReference type="RefSeq" id="WP_144566834.1">
    <property type="nucleotide sequence ID" value="NZ_VIVN01000010.1"/>
</dbReference>
<organism evidence="5 6">
    <name type="scientific">Neobacillus bataviensis</name>
    <dbReference type="NCBI Taxonomy" id="220685"/>
    <lineage>
        <taxon>Bacteria</taxon>
        <taxon>Bacillati</taxon>
        <taxon>Bacillota</taxon>
        <taxon>Bacilli</taxon>
        <taxon>Bacillales</taxon>
        <taxon>Bacillaceae</taxon>
        <taxon>Neobacillus</taxon>
    </lineage>
</organism>
<evidence type="ECO:0000256" key="1">
    <source>
        <dbReference type="ARBA" id="ARBA00022679"/>
    </source>
</evidence>
<evidence type="ECO:0000256" key="2">
    <source>
        <dbReference type="ARBA" id="ARBA00022695"/>
    </source>
</evidence>
<dbReference type="NCBIfam" id="NF002332">
    <property type="entry name" value="PRK01293.1"/>
    <property type="match status" value="1"/>
</dbReference>
<keyword evidence="2" id="KW-0548">Nucleotidyltransferase</keyword>
<keyword evidence="1 5" id="KW-0808">Transferase</keyword>
<protein>
    <submittedName>
        <fullName evidence="5">Phosphoribosyl-dephospho-CoA transferase</fullName>
    </submittedName>
</protein>
<proteinExistence type="predicted"/>
<evidence type="ECO:0000313" key="5">
    <source>
        <dbReference type="EMBL" id="TWD97622.1"/>
    </source>
</evidence>
<dbReference type="Pfam" id="PF10620">
    <property type="entry name" value="MdcG"/>
    <property type="match status" value="1"/>
</dbReference>
<name>A0A561D2T8_9BACI</name>
<reference evidence="5 6" key="1">
    <citation type="submission" date="2019-06" db="EMBL/GenBank/DDBJ databases">
        <title>Sorghum-associated microbial communities from plants grown in Nebraska, USA.</title>
        <authorList>
            <person name="Schachtman D."/>
        </authorList>
    </citation>
    <scope>NUCLEOTIDE SEQUENCE [LARGE SCALE GENOMIC DNA]</scope>
    <source>
        <strain evidence="5 6">2482</strain>
    </source>
</reference>
<dbReference type="InterPro" id="IPR049180">
    <property type="entry name" value="MdcG_C"/>
</dbReference>
<dbReference type="Pfam" id="PF20866">
    <property type="entry name" value="MdcG_N"/>
    <property type="match status" value="1"/>
</dbReference>
<dbReference type="EMBL" id="VIVN01000010">
    <property type="protein sequence ID" value="TWD97622.1"/>
    <property type="molecule type" value="Genomic_DNA"/>
</dbReference>
<evidence type="ECO:0000259" key="3">
    <source>
        <dbReference type="Pfam" id="PF10620"/>
    </source>
</evidence>
<accession>A0A561D2T8</accession>
<feature type="domain" description="Phosphoribosyl-dephospho-CoA transferase MdcG N-terminal" evidence="4">
    <location>
        <begin position="4"/>
        <end position="77"/>
    </location>
</feature>
<keyword evidence="6" id="KW-1185">Reference proteome</keyword>